<dbReference type="RefSeq" id="WP_111649395.1">
    <property type="nucleotide sequence ID" value="NZ_JACHWI010000002.1"/>
</dbReference>
<comment type="subcellular location">
    <subcellularLocation>
        <location evidence="1">Cell membrane</location>
        <topology evidence="1">Multi-pass membrane protein</topology>
    </subcellularLocation>
</comment>
<evidence type="ECO:0000256" key="3">
    <source>
        <dbReference type="ARBA" id="ARBA00022692"/>
    </source>
</evidence>
<dbReference type="Pfam" id="PF13396">
    <property type="entry name" value="PLDc_N"/>
    <property type="match status" value="1"/>
</dbReference>
<organism evidence="8 9">
    <name type="scientific">Actinoplanes lutulentus</name>
    <dbReference type="NCBI Taxonomy" id="1287878"/>
    <lineage>
        <taxon>Bacteria</taxon>
        <taxon>Bacillati</taxon>
        <taxon>Actinomycetota</taxon>
        <taxon>Actinomycetes</taxon>
        <taxon>Micromonosporales</taxon>
        <taxon>Micromonosporaceae</taxon>
        <taxon>Actinoplanes</taxon>
    </lineage>
</organism>
<evidence type="ECO:0000259" key="7">
    <source>
        <dbReference type="Pfam" id="PF13396"/>
    </source>
</evidence>
<keyword evidence="9" id="KW-1185">Reference proteome</keyword>
<evidence type="ECO:0000313" key="8">
    <source>
        <dbReference type="EMBL" id="RAK38298.1"/>
    </source>
</evidence>
<evidence type="ECO:0000256" key="5">
    <source>
        <dbReference type="ARBA" id="ARBA00023136"/>
    </source>
</evidence>
<dbReference type="EMBL" id="QLMJ01000005">
    <property type="protein sequence ID" value="RAK38298.1"/>
    <property type="molecule type" value="Genomic_DNA"/>
</dbReference>
<evidence type="ECO:0000256" key="2">
    <source>
        <dbReference type="ARBA" id="ARBA00022475"/>
    </source>
</evidence>
<keyword evidence="4 6" id="KW-1133">Transmembrane helix</keyword>
<evidence type="ECO:0000256" key="6">
    <source>
        <dbReference type="SAM" id="Phobius"/>
    </source>
</evidence>
<dbReference type="AlphaFoldDB" id="A0A327ZDD9"/>
<gene>
    <name evidence="8" type="ORF">B0I29_105246</name>
</gene>
<comment type="caution">
    <text evidence="8">The sequence shown here is derived from an EMBL/GenBank/DDBJ whole genome shotgun (WGS) entry which is preliminary data.</text>
</comment>
<name>A0A327ZDD9_9ACTN</name>
<protein>
    <submittedName>
        <fullName evidence="8">Phospholipase D-like protein</fullName>
    </submittedName>
</protein>
<dbReference type="Proteomes" id="UP000249341">
    <property type="component" value="Unassembled WGS sequence"/>
</dbReference>
<feature type="transmembrane region" description="Helical" evidence="6">
    <location>
        <begin position="39"/>
        <end position="57"/>
    </location>
</feature>
<proteinExistence type="predicted"/>
<dbReference type="InterPro" id="IPR027379">
    <property type="entry name" value="CLS_N"/>
</dbReference>
<reference evidence="8 9" key="1">
    <citation type="submission" date="2018-06" db="EMBL/GenBank/DDBJ databases">
        <title>Genomic Encyclopedia of Type Strains, Phase III (KMG-III): the genomes of soil and plant-associated and newly described type strains.</title>
        <authorList>
            <person name="Whitman W."/>
        </authorList>
    </citation>
    <scope>NUCLEOTIDE SEQUENCE [LARGE SCALE GENOMIC DNA]</scope>
    <source>
        <strain evidence="8 9">CGMCC 4.7090</strain>
    </source>
</reference>
<dbReference type="GO" id="GO:0005886">
    <property type="term" value="C:plasma membrane"/>
    <property type="evidence" value="ECO:0007669"/>
    <property type="project" value="UniProtKB-SubCell"/>
</dbReference>
<dbReference type="OrthoDB" id="3298527at2"/>
<evidence type="ECO:0000256" key="4">
    <source>
        <dbReference type="ARBA" id="ARBA00022989"/>
    </source>
</evidence>
<evidence type="ECO:0000313" key="9">
    <source>
        <dbReference type="Proteomes" id="UP000249341"/>
    </source>
</evidence>
<sequence length="96" mass="10280">MARLNTLLFLVVVALSVVALIDCLSTDRARLRSFPRGAWIVLILLCPVAGAIAWFRAGRATSSRDIHVPVAVQGAPIGPEDDPEFVKMLAARISGV</sequence>
<keyword evidence="2" id="KW-1003">Cell membrane</keyword>
<feature type="domain" description="Cardiolipin synthase N-terminal" evidence="7">
    <location>
        <begin position="14"/>
        <end position="59"/>
    </location>
</feature>
<accession>A0A327ZDD9</accession>
<keyword evidence="5 6" id="KW-0472">Membrane</keyword>
<evidence type="ECO:0000256" key="1">
    <source>
        <dbReference type="ARBA" id="ARBA00004651"/>
    </source>
</evidence>
<keyword evidence="3 6" id="KW-0812">Transmembrane</keyword>